<organism evidence="1 2">
    <name type="scientific">Aureimonas glaciei</name>
    <dbReference type="NCBI Taxonomy" id="1776957"/>
    <lineage>
        <taxon>Bacteria</taxon>
        <taxon>Pseudomonadati</taxon>
        <taxon>Pseudomonadota</taxon>
        <taxon>Alphaproteobacteria</taxon>
        <taxon>Hyphomicrobiales</taxon>
        <taxon>Aurantimonadaceae</taxon>
        <taxon>Aureimonas</taxon>
    </lineage>
</organism>
<reference evidence="1" key="1">
    <citation type="journal article" date="2014" name="Int. J. Syst. Evol. Microbiol.">
        <title>Complete genome sequence of Corynebacterium casei LMG S-19264T (=DSM 44701T), isolated from a smear-ripened cheese.</title>
        <authorList>
            <consortium name="US DOE Joint Genome Institute (JGI-PGF)"/>
            <person name="Walter F."/>
            <person name="Albersmeier A."/>
            <person name="Kalinowski J."/>
            <person name="Ruckert C."/>
        </authorList>
    </citation>
    <scope>NUCLEOTIDE SEQUENCE</scope>
    <source>
        <strain evidence="1">CGMCC 1.15493</strain>
    </source>
</reference>
<dbReference type="Proteomes" id="UP000613160">
    <property type="component" value="Unassembled WGS sequence"/>
</dbReference>
<dbReference type="AlphaFoldDB" id="A0A917DBP4"/>
<dbReference type="PIRSF" id="PIRSF033535">
    <property type="entry name" value="UCP033535_plp"/>
    <property type="match status" value="1"/>
</dbReference>
<gene>
    <name evidence="1" type="ORF">GCM10011335_27520</name>
</gene>
<dbReference type="EMBL" id="BMJJ01000006">
    <property type="protein sequence ID" value="GGD23119.1"/>
    <property type="molecule type" value="Genomic_DNA"/>
</dbReference>
<dbReference type="InterPro" id="IPR036215">
    <property type="entry name" value="TM0957-like_sf"/>
</dbReference>
<dbReference type="Pfam" id="PF10054">
    <property type="entry name" value="DUF2291"/>
    <property type="match status" value="1"/>
</dbReference>
<evidence type="ECO:0000313" key="2">
    <source>
        <dbReference type="Proteomes" id="UP000613160"/>
    </source>
</evidence>
<name>A0A917DBP4_9HYPH</name>
<reference evidence="1" key="2">
    <citation type="submission" date="2020-09" db="EMBL/GenBank/DDBJ databases">
        <authorList>
            <person name="Sun Q."/>
            <person name="Zhou Y."/>
        </authorList>
    </citation>
    <scope>NUCLEOTIDE SEQUENCE</scope>
    <source>
        <strain evidence="1">CGMCC 1.15493</strain>
    </source>
</reference>
<protein>
    <submittedName>
        <fullName evidence="1">Lipoprotein</fullName>
    </submittedName>
</protein>
<keyword evidence="1" id="KW-0449">Lipoprotein</keyword>
<accession>A0A917DBP4</accession>
<sequence length="216" mass="22586">MTRKTLFFLTLGLAALTLPGCKFIKTEALAQRAAAAAKPTAAADAVGMWSDKVVPHLTEKAVPIADVRAALAADYAEAGKQYGYRENAEGSPFNFVARIAGTVVEANTTSRAATAGVDTDGDGKADVTLQLGPVIKGTSIRDALPFVSFTQYTNQIEFAGVAKSFNTVAYDKVLKDVSRDGLVGKKVEAVGVFTLRSGSDKILVTPVTLQLSGSPS</sequence>
<keyword evidence="2" id="KW-1185">Reference proteome</keyword>
<dbReference type="RefSeq" id="WP_188851572.1">
    <property type="nucleotide sequence ID" value="NZ_BMJJ01000006.1"/>
</dbReference>
<comment type="caution">
    <text evidence="1">The sequence shown here is derived from an EMBL/GenBank/DDBJ whole genome shotgun (WGS) entry which is preliminary data.</text>
</comment>
<evidence type="ECO:0000313" key="1">
    <source>
        <dbReference type="EMBL" id="GGD23119.1"/>
    </source>
</evidence>
<dbReference type="InterPro" id="IPR014582">
    <property type="entry name" value="UCP033535_lipo"/>
</dbReference>
<dbReference type="SUPFAM" id="SSF141318">
    <property type="entry name" value="TM0957-like"/>
    <property type="match status" value="1"/>
</dbReference>
<proteinExistence type="predicted"/>